<reference evidence="2" key="1">
    <citation type="submission" date="2014-09" db="EMBL/GenBank/DDBJ databases">
        <authorList>
            <person name="Sharma Rahul"/>
            <person name="Thines Marco"/>
        </authorList>
    </citation>
    <scope>NUCLEOTIDE SEQUENCE [LARGE SCALE GENOMIC DNA]</scope>
</reference>
<dbReference type="EMBL" id="CCYD01000810">
    <property type="protein sequence ID" value="CEG43980.1"/>
    <property type="molecule type" value="Genomic_DNA"/>
</dbReference>
<evidence type="ECO:0000313" key="1">
    <source>
        <dbReference type="EMBL" id="CEG43980.1"/>
    </source>
</evidence>
<proteinExistence type="predicted"/>
<dbReference type="OrthoDB" id="10464610at2759"/>
<evidence type="ECO:0000313" key="2">
    <source>
        <dbReference type="Proteomes" id="UP000054928"/>
    </source>
</evidence>
<name>A0A0P1AR66_PLAHL</name>
<dbReference type="AlphaFoldDB" id="A0A0P1AR66"/>
<organism evidence="1 2">
    <name type="scientific">Plasmopara halstedii</name>
    <name type="common">Downy mildew of sunflower</name>
    <dbReference type="NCBI Taxonomy" id="4781"/>
    <lineage>
        <taxon>Eukaryota</taxon>
        <taxon>Sar</taxon>
        <taxon>Stramenopiles</taxon>
        <taxon>Oomycota</taxon>
        <taxon>Peronosporomycetes</taxon>
        <taxon>Peronosporales</taxon>
        <taxon>Peronosporaceae</taxon>
        <taxon>Plasmopara</taxon>
    </lineage>
</organism>
<sequence>MGRNRKGRQCGGYSCKKERFVLLQRWQQEVDKISNKNALRRKTQHRLADQQRRAQGVESVRRRVKLDILADWTNARLKDDYIERIKREGALSIASEIGRARVRIAAGAVYLQNRAVI</sequence>
<accession>A0A0P1AR66</accession>
<dbReference type="RefSeq" id="XP_024580349.1">
    <property type="nucleotide sequence ID" value="XM_024730032.1"/>
</dbReference>
<protein>
    <submittedName>
        <fullName evidence="1">Uncharacterized protein</fullName>
    </submittedName>
</protein>
<dbReference type="GeneID" id="36409310"/>
<dbReference type="Proteomes" id="UP000054928">
    <property type="component" value="Unassembled WGS sequence"/>
</dbReference>
<keyword evidence="2" id="KW-1185">Reference proteome</keyword>